<dbReference type="PIRSF" id="PIRSF000443">
    <property type="entry name" value="Homoser_Ac_trans"/>
    <property type="match status" value="1"/>
</dbReference>
<dbReference type="GO" id="GO:0016787">
    <property type="term" value="F:hydrolase activity"/>
    <property type="evidence" value="ECO:0007669"/>
    <property type="project" value="UniProtKB-KW"/>
</dbReference>
<dbReference type="Pfam" id="PF00561">
    <property type="entry name" value="Abhydrolase_1"/>
    <property type="match status" value="1"/>
</dbReference>
<evidence type="ECO:0000313" key="2">
    <source>
        <dbReference type="EMBL" id="MFC3226309.1"/>
    </source>
</evidence>
<name>A0ABV7KVH9_9PROT</name>
<dbReference type="InterPro" id="IPR008220">
    <property type="entry name" value="HAT_MetX-like"/>
</dbReference>
<reference evidence="3" key="1">
    <citation type="journal article" date="2019" name="Int. J. Syst. Evol. Microbiol.">
        <title>The Global Catalogue of Microorganisms (GCM) 10K type strain sequencing project: providing services to taxonomists for standard genome sequencing and annotation.</title>
        <authorList>
            <consortium name="The Broad Institute Genomics Platform"/>
            <consortium name="The Broad Institute Genome Sequencing Center for Infectious Disease"/>
            <person name="Wu L."/>
            <person name="Ma J."/>
        </authorList>
    </citation>
    <scope>NUCLEOTIDE SEQUENCE [LARGE SCALE GENOMIC DNA]</scope>
    <source>
        <strain evidence="3">KCTC 42964</strain>
    </source>
</reference>
<accession>A0ABV7KVH9</accession>
<sequence>MNQQTFQLGDFALQKGAVLPNARIGYATLGKLNAAKDNVILAPSWFTGQPADVAAVMTGAGRAMDPDRYFIVIPNHFGGGVSSSPSNTPPPFEQVRFPRVTTYDNAVAQHRLLTEGLGIEKVRLASSWSMGACQVYAFAALFPDMVQALAPIAGSARTGAFNKVFLNGIRQAVMGDPAWAGGFYGARPPVDGLRQIGRIYAGWGFSEAFYAKEIYKAFGHPTLEAHIELFWEAFFLKCDANNLLAQMWTWYTNDLGDHPNFGGDFEKALSGITARTIVLPGSTDSYFPPHDNAYEVSCMPNAECRPVPTDWGHMCPINGEDQAFIDTALRELLAG</sequence>
<feature type="domain" description="AB hydrolase-1" evidence="1">
    <location>
        <begin position="62"/>
        <end position="303"/>
    </location>
</feature>
<comment type="caution">
    <text evidence="2">The sequence shown here is derived from an EMBL/GenBank/DDBJ whole genome shotgun (WGS) entry which is preliminary data.</text>
</comment>
<dbReference type="Gene3D" id="3.40.50.1820">
    <property type="entry name" value="alpha/beta hydrolase"/>
    <property type="match status" value="1"/>
</dbReference>
<keyword evidence="3" id="KW-1185">Reference proteome</keyword>
<evidence type="ECO:0000259" key="1">
    <source>
        <dbReference type="Pfam" id="PF00561"/>
    </source>
</evidence>
<dbReference type="Proteomes" id="UP001595528">
    <property type="component" value="Unassembled WGS sequence"/>
</dbReference>
<proteinExistence type="predicted"/>
<dbReference type="NCBIfam" id="NF005757">
    <property type="entry name" value="PRK07581.1"/>
    <property type="match status" value="1"/>
</dbReference>
<dbReference type="InterPro" id="IPR029058">
    <property type="entry name" value="AB_hydrolase_fold"/>
</dbReference>
<dbReference type="RefSeq" id="WP_379898215.1">
    <property type="nucleotide sequence ID" value="NZ_JBHRTR010000010.1"/>
</dbReference>
<dbReference type="InterPro" id="IPR000073">
    <property type="entry name" value="AB_hydrolase_1"/>
</dbReference>
<gene>
    <name evidence="2" type="ORF">ACFOGJ_03655</name>
</gene>
<dbReference type="EMBL" id="JBHRTR010000010">
    <property type="protein sequence ID" value="MFC3226309.1"/>
    <property type="molecule type" value="Genomic_DNA"/>
</dbReference>
<dbReference type="PANTHER" id="PTHR32268">
    <property type="entry name" value="HOMOSERINE O-ACETYLTRANSFERASE"/>
    <property type="match status" value="1"/>
</dbReference>
<organism evidence="2 3">
    <name type="scientific">Marinibaculum pumilum</name>
    <dbReference type="NCBI Taxonomy" id="1766165"/>
    <lineage>
        <taxon>Bacteria</taxon>
        <taxon>Pseudomonadati</taxon>
        <taxon>Pseudomonadota</taxon>
        <taxon>Alphaproteobacteria</taxon>
        <taxon>Rhodospirillales</taxon>
        <taxon>Rhodospirillaceae</taxon>
        <taxon>Marinibaculum</taxon>
    </lineage>
</organism>
<keyword evidence="2" id="KW-0378">Hydrolase</keyword>
<dbReference type="PANTHER" id="PTHR32268:SF15">
    <property type="entry name" value="HOMOSERINE ACETYLTRANSFERASE FAMILY PROTEIN (AFU_ORTHOLOGUE AFUA_1G15350)"/>
    <property type="match status" value="1"/>
</dbReference>
<dbReference type="SUPFAM" id="SSF53474">
    <property type="entry name" value="alpha/beta-Hydrolases"/>
    <property type="match status" value="1"/>
</dbReference>
<evidence type="ECO:0000313" key="3">
    <source>
        <dbReference type="Proteomes" id="UP001595528"/>
    </source>
</evidence>
<protein>
    <submittedName>
        <fullName evidence="2">Alpha/beta fold hydrolase</fullName>
    </submittedName>
</protein>